<proteinExistence type="predicted"/>
<protein>
    <submittedName>
        <fullName evidence="2">DUF177 domain-containing protein</fullName>
    </submittedName>
</protein>
<evidence type="ECO:0000313" key="2">
    <source>
        <dbReference type="EMBL" id="WKW15115.1"/>
    </source>
</evidence>
<accession>A0AA49Q4V4</accession>
<dbReference type="KEGG" id="pspc:Strain318_001488"/>
<keyword evidence="3" id="KW-1185">Reference proteome</keyword>
<name>A0AA49JZH7_9BACT</name>
<dbReference type="Pfam" id="PF02620">
    <property type="entry name" value="YceD"/>
    <property type="match status" value="1"/>
</dbReference>
<evidence type="ECO:0000313" key="3">
    <source>
        <dbReference type="Proteomes" id="UP001229955"/>
    </source>
</evidence>
<sequence>MLSFPIRTISQGAVQVEGDLAADDPVWMEGDVRPLGAVRVTGRLSGAGAGRFYFSGGFHGTAAGECRRCLTPVESVVQNEAHLIFADADDENADEPDVYPLAEGGMALDLRPAIREQWLLDASGLPLCRPDCKGLCASCGADLNAGPCACSPAVTQG</sequence>
<reference evidence="2" key="1">
    <citation type="submission" date="2023-07" db="EMBL/GenBank/DDBJ databases">
        <authorList>
            <person name="Haufschild T."/>
            <person name="Kallscheuer N."/>
            <person name="Hammer J."/>
            <person name="Kohn T."/>
            <person name="Kabuu M."/>
            <person name="Jogler M."/>
            <person name="Wohfarth N."/>
            <person name="Heuer A."/>
            <person name="Rohde M."/>
            <person name="van Teeseling M.C.F."/>
            <person name="Jogler C."/>
        </authorList>
    </citation>
    <scope>NUCLEOTIDE SEQUENCE</scope>
    <source>
        <strain evidence="1">Strain 138</strain>
        <strain evidence="2">Strain 318</strain>
    </source>
</reference>
<organism evidence="2 3">
    <name type="scientific">Pseudogemmatithrix spongiicola</name>
    <dbReference type="NCBI Taxonomy" id="3062599"/>
    <lineage>
        <taxon>Bacteria</taxon>
        <taxon>Pseudomonadati</taxon>
        <taxon>Gemmatimonadota</taxon>
        <taxon>Gemmatimonadia</taxon>
        <taxon>Gemmatimonadales</taxon>
        <taxon>Gemmatimonadaceae</taxon>
        <taxon>Pseudogemmatithrix</taxon>
    </lineage>
</organism>
<accession>A0AA49JZH7</accession>
<dbReference type="Proteomes" id="UP001229955">
    <property type="component" value="Chromosome"/>
</dbReference>
<evidence type="ECO:0000313" key="1">
    <source>
        <dbReference type="EMBL" id="WKW12206.1"/>
    </source>
</evidence>
<dbReference type="EMBL" id="CP130612">
    <property type="protein sequence ID" value="WKW12206.1"/>
    <property type="molecule type" value="Genomic_DNA"/>
</dbReference>
<dbReference type="InterPro" id="IPR003772">
    <property type="entry name" value="YceD"/>
</dbReference>
<dbReference type="RefSeq" id="WP_367885087.1">
    <property type="nucleotide sequence ID" value="NZ_CP130612.1"/>
</dbReference>
<gene>
    <name evidence="1" type="ORF">Strain138_001488</name>
    <name evidence="2" type="ORF">Strain318_001488</name>
</gene>
<dbReference type="EMBL" id="CP130613">
    <property type="protein sequence ID" value="WKW15115.1"/>
    <property type="molecule type" value="Genomic_DNA"/>
</dbReference>
<dbReference type="AlphaFoldDB" id="A0AA49JZH7"/>